<gene>
    <name evidence="2" type="primary">LOC107819379</name>
</gene>
<sequence length="228" mass="25916">MLAPVPFDGSGHRSWRRDSKDPTFDQWERCDNTVTSWILNSLSKDQKEISDLSQGTPDITGYYTKMKKLREKLNILNAHAQCKCQRTCGAKANIQKAEHDTRLIQFLMGLNKKKREMKPNNQLMIDSTALSVNKPRNNNFRTSYGKQGNGPGGDSYTNCNQSSSTGNNGFRGTYSTNRPRPVCDYCKRPGHTRTGAINFTVIHKTPSSIKKEEWLTMYLEIMVINMLV</sequence>
<dbReference type="OrthoDB" id="1226185at2759"/>
<dbReference type="PANTHER" id="PTHR37610:SF40">
    <property type="entry name" value="OS01G0909600 PROTEIN"/>
    <property type="match status" value="1"/>
</dbReference>
<evidence type="ECO:0000256" key="1">
    <source>
        <dbReference type="SAM" id="MobiDB-lite"/>
    </source>
</evidence>
<proteinExistence type="predicted"/>
<reference evidence="2" key="1">
    <citation type="submission" date="2025-08" db="UniProtKB">
        <authorList>
            <consortium name="RefSeq"/>
        </authorList>
    </citation>
    <scope>IDENTIFICATION</scope>
</reference>
<dbReference type="AlphaFoldDB" id="A0A1S4CIF2"/>
<feature type="compositionally biased region" description="Polar residues" evidence="1">
    <location>
        <begin position="155"/>
        <end position="173"/>
    </location>
</feature>
<dbReference type="PaxDb" id="4097-A0A1S4CIF2"/>
<evidence type="ECO:0008006" key="3">
    <source>
        <dbReference type="Google" id="ProtNLM"/>
    </source>
</evidence>
<evidence type="ECO:0000313" key="2">
    <source>
        <dbReference type="RefSeq" id="XP_016500975.1"/>
    </source>
</evidence>
<feature type="region of interest" description="Disordered" evidence="1">
    <location>
        <begin position="144"/>
        <end position="173"/>
    </location>
</feature>
<dbReference type="RefSeq" id="XP_016500975.1">
    <property type="nucleotide sequence ID" value="XM_016645489.1"/>
</dbReference>
<organism evidence="2">
    <name type="scientific">Nicotiana tabacum</name>
    <name type="common">Common tobacco</name>
    <dbReference type="NCBI Taxonomy" id="4097"/>
    <lineage>
        <taxon>Eukaryota</taxon>
        <taxon>Viridiplantae</taxon>
        <taxon>Streptophyta</taxon>
        <taxon>Embryophyta</taxon>
        <taxon>Tracheophyta</taxon>
        <taxon>Spermatophyta</taxon>
        <taxon>Magnoliopsida</taxon>
        <taxon>eudicotyledons</taxon>
        <taxon>Gunneridae</taxon>
        <taxon>Pentapetalae</taxon>
        <taxon>asterids</taxon>
        <taxon>lamiids</taxon>
        <taxon>Solanales</taxon>
        <taxon>Solanaceae</taxon>
        <taxon>Nicotianoideae</taxon>
        <taxon>Nicotianeae</taxon>
        <taxon>Nicotiana</taxon>
    </lineage>
</organism>
<dbReference type="PANTHER" id="PTHR37610">
    <property type="entry name" value="CCHC-TYPE DOMAIN-CONTAINING PROTEIN"/>
    <property type="match status" value="1"/>
</dbReference>
<name>A0A1S4CIF2_TOBAC</name>
<protein>
    <recommendedName>
        <fullName evidence="3">Retrotransposon gag domain-containing protein</fullName>
    </recommendedName>
</protein>
<feature type="region of interest" description="Disordered" evidence="1">
    <location>
        <begin position="1"/>
        <end position="22"/>
    </location>
</feature>
<dbReference type="KEGG" id="nta:107819379"/>
<accession>A0A1S4CIF2</accession>